<dbReference type="InterPro" id="IPR019425">
    <property type="entry name" value="7TM_GPCR_serpentine_rcpt_Srt"/>
</dbReference>
<comment type="caution">
    <text evidence="2">The sequence shown here is derived from an EMBL/GenBank/DDBJ whole genome shotgun (WGS) entry which is preliminary data.</text>
</comment>
<dbReference type="EMBL" id="AZBU02000003">
    <property type="protein sequence ID" value="TKR88676.1"/>
    <property type="molecule type" value="Genomic_DNA"/>
</dbReference>
<keyword evidence="1" id="KW-0472">Membrane</keyword>
<dbReference type="Pfam" id="PF10321">
    <property type="entry name" value="7TM_GPCR_Srt"/>
    <property type="match status" value="1"/>
</dbReference>
<feature type="transmembrane region" description="Helical" evidence="1">
    <location>
        <begin position="102"/>
        <end position="123"/>
    </location>
</feature>
<dbReference type="PANTHER" id="PTHR23021:SF11">
    <property type="entry name" value="SERPENTINE RECEPTOR, CLASS T"/>
    <property type="match status" value="1"/>
</dbReference>
<keyword evidence="1" id="KW-0812">Transmembrane</keyword>
<organism evidence="2 3">
    <name type="scientific">Steinernema carpocapsae</name>
    <name type="common">Entomopathogenic nematode</name>
    <dbReference type="NCBI Taxonomy" id="34508"/>
    <lineage>
        <taxon>Eukaryota</taxon>
        <taxon>Metazoa</taxon>
        <taxon>Ecdysozoa</taxon>
        <taxon>Nematoda</taxon>
        <taxon>Chromadorea</taxon>
        <taxon>Rhabditida</taxon>
        <taxon>Tylenchina</taxon>
        <taxon>Panagrolaimomorpha</taxon>
        <taxon>Strongyloidoidea</taxon>
        <taxon>Steinernematidae</taxon>
        <taxon>Steinernema</taxon>
    </lineage>
</organism>
<gene>
    <name evidence="2" type="ORF">L596_012882</name>
</gene>
<keyword evidence="1" id="KW-1133">Transmembrane helix</keyword>
<feature type="transmembrane region" description="Helical" evidence="1">
    <location>
        <begin position="27"/>
        <end position="52"/>
    </location>
</feature>
<protein>
    <recommendedName>
        <fullName evidence="4">G-protein coupled receptors family 1 profile domain-containing protein</fullName>
    </recommendedName>
</protein>
<feature type="transmembrane region" description="Helical" evidence="1">
    <location>
        <begin position="64"/>
        <end position="82"/>
    </location>
</feature>
<evidence type="ECO:0000313" key="2">
    <source>
        <dbReference type="EMBL" id="TKR88676.1"/>
    </source>
</evidence>
<evidence type="ECO:0008006" key="4">
    <source>
        <dbReference type="Google" id="ProtNLM"/>
    </source>
</evidence>
<keyword evidence="3" id="KW-1185">Reference proteome</keyword>
<evidence type="ECO:0000256" key="1">
    <source>
        <dbReference type="SAM" id="Phobius"/>
    </source>
</evidence>
<sequence length="315" mass="35801">MEGVCTNDSRLIIGGEIQPEGTELRRIVIAAVYLLIAFISIPVCMFDCSVFCRKPYISQSCYKLLSLITLLDVLNLVNNALVPGFLSLFNVTPCNGGAWTLFWGYYHILIWTGYCAVSEVLAVNRVIIFVSKKWSAFLFDEWRTWLWLFTIAAYVAGCVAWVPDAKYIYDPNAGVIYDWKVPISSNSLNSKPLFQFNPMHTFNNFFKIGFLTIAYLIMLGFILYRIRSSGVKKESSQIRVISLLSVLLSRKALPDISPNPLHRSSSRYRSPRLPNGRPFSQKLFLRPECGCGRGDLLDCPPRRNRLHLPLLQPGR</sequence>
<reference evidence="2 3" key="2">
    <citation type="journal article" date="2019" name="G3 (Bethesda)">
        <title>Hybrid Assembly of the Genome of the Entomopathogenic Nematode Steinernema carpocapsae Identifies the X-Chromosome.</title>
        <authorList>
            <person name="Serra L."/>
            <person name="Macchietto M."/>
            <person name="Macias-Munoz A."/>
            <person name="McGill C.J."/>
            <person name="Rodriguez I.M."/>
            <person name="Rodriguez B."/>
            <person name="Murad R."/>
            <person name="Mortazavi A."/>
        </authorList>
    </citation>
    <scope>NUCLEOTIDE SEQUENCE [LARGE SCALE GENOMIC DNA]</scope>
    <source>
        <strain evidence="2 3">ALL</strain>
    </source>
</reference>
<dbReference type="PANTHER" id="PTHR23021">
    <property type="entry name" value="SERPENTINE RECEPTOR, CLASS T"/>
    <property type="match status" value="1"/>
</dbReference>
<evidence type="ECO:0000313" key="3">
    <source>
        <dbReference type="Proteomes" id="UP000298663"/>
    </source>
</evidence>
<reference evidence="2 3" key="1">
    <citation type="journal article" date="2015" name="Genome Biol.">
        <title>Comparative genomics of Steinernema reveals deeply conserved gene regulatory networks.</title>
        <authorList>
            <person name="Dillman A.R."/>
            <person name="Macchietto M."/>
            <person name="Porter C.F."/>
            <person name="Rogers A."/>
            <person name="Williams B."/>
            <person name="Antoshechkin I."/>
            <person name="Lee M.M."/>
            <person name="Goodwin Z."/>
            <person name="Lu X."/>
            <person name="Lewis E.E."/>
            <person name="Goodrich-Blair H."/>
            <person name="Stock S.P."/>
            <person name="Adams B.J."/>
            <person name="Sternberg P.W."/>
            <person name="Mortazavi A."/>
        </authorList>
    </citation>
    <scope>NUCLEOTIDE SEQUENCE [LARGE SCALE GENOMIC DNA]</scope>
    <source>
        <strain evidence="2 3">ALL</strain>
    </source>
</reference>
<dbReference type="Proteomes" id="UP000298663">
    <property type="component" value="Unassembled WGS sequence"/>
</dbReference>
<name>A0A4U5NYK4_STECR</name>
<feature type="transmembrane region" description="Helical" evidence="1">
    <location>
        <begin position="144"/>
        <end position="162"/>
    </location>
</feature>
<dbReference type="SUPFAM" id="SSF81321">
    <property type="entry name" value="Family A G protein-coupled receptor-like"/>
    <property type="match status" value="1"/>
</dbReference>
<dbReference type="OrthoDB" id="10414477at2759"/>
<dbReference type="AlphaFoldDB" id="A0A4U5NYK4"/>
<feature type="transmembrane region" description="Helical" evidence="1">
    <location>
        <begin position="205"/>
        <end position="224"/>
    </location>
</feature>
<accession>A0A4U5NYK4</accession>
<proteinExistence type="predicted"/>